<gene>
    <name evidence="2" type="ORF">C8N44_11826</name>
</gene>
<name>A0A2T6AQE5_9RHOB</name>
<dbReference type="Proteomes" id="UP000244069">
    <property type="component" value="Unassembled WGS sequence"/>
</dbReference>
<keyword evidence="1" id="KW-0472">Membrane</keyword>
<keyword evidence="1" id="KW-0812">Transmembrane</keyword>
<reference evidence="2 3" key="1">
    <citation type="submission" date="2018-04" db="EMBL/GenBank/DDBJ databases">
        <title>Genomic Encyclopedia of Archaeal and Bacterial Type Strains, Phase II (KMG-II): from individual species to whole genera.</title>
        <authorList>
            <person name="Goeker M."/>
        </authorList>
    </citation>
    <scope>NUCLEOTIDE SEQUENCE [LARGE SCALE GENOMIC DNA]</scope>
    <source>
        <strain evidence="2 3">DSM 29329</strain>
    </source>
</reference>
<dbReference type="InterPro" id="IPR019253">
    <property type="entry name" value="DUF2244_TM"/>
</dbReference>
<keyword evidence="1" id="KW-1133">Transmembrane helix</keyword>
<evidence type="ECO:0000313" key="3">
    <source>
        <dbReference type="Proteomes" id="UP000244069"/>
    </source>
</evidence>
<feature type="transmembrane region" description="Helical" evidence="1">
    <location>
        <begin position="52"/>
        <end position="72"/>
    </location>
</feature>
<protein>
    <submittedName>
        <fullName evidence="2">Putative membrane protein</fullName>
    </submittedName>
</protein>
<keyword evidence="3" id="KW-1185">Reference proteome</keyword>
<accession>A0A2T6AQE5</accession>
<proteinExistence type="predicted"/>
<dbReference type="EMBL" id="QBKN01000018">
    <property type="protein sequence ID" value="PTX46051.1"/>
    <property type="molecule type" value="Genomic_DNA"/>
</dbReference>
<dbReference type="Pfam" id="PF10003">
    <property type="entry name" value="DUF2244"/>
    <property type="match status" value="1"/>
</dbReference>
<organism evidence="2 3">
    <name type="scientific">Allosediminivita pacifica</name>
    <dbReference type="NCBI Taxonomy" id="1267769"/>
    <lineage>
        <taxon>Bacteria</taxon>
        <taxon>Pseudomonadati</taxon>
        <taxon>Pseudomonadota</taxon>
        <taxon>Alphaproteobacteria</taxon>
        <taxon>Rhodobacterales</taxon>
        <taxon>Paracoccaceae</taxon>
        <taxon>Allosediminivita</taxon>
    </lineage>
</organism>
<evidence type="ECO:0000313" key="2">
    <source>
        <dbReference type="EMBL" id="PTX46051.1"/>
    </source>
</evidence>
<dbReference type="AlphaFoldDB" id="A0A2T6AQE5"/>
<dbReference type="OrthoDB" id="9808190at2"/>
<feature type="transmembrane region" description="Helical" evidence="1">
    <location>
        <begin position="29"/>
        <end position="46"/>
    </location>
</feature>
<dbReference type="RefSeq" id="WP_107977441.1">
    <property type="nucleotide sequence ID" value="NZ_BMEZ01000019.1"/>
</dbReference>
<sequence>MPYRWSDDPARPQTRILTLWPHQSLPPQGFAAFMLTFFVMAAIPMVGFLGTFVLWGLLPFMLAATAGIYYALRRNDRDRQILEELTLSPHRATLSRKNPRGNDQFWETNPYWLRVFLHETGGPVPYYVTLKGDGREVEIGSFLAEDERKALHDDLIRALARLNNKNGD</sequence>
<evidence type="ECO:0000256" key="1">
    <source>
        <dbReference type="SAM" id="Phobius"/>
    </source>
</evidence>
<comment type="caution">
    <text evidence="2">The sequence shown here is derived from an EMBL/GenBank/DDBJ whole genome shotgun (WGS) entry which is preliminary data.</text>
</comment>